<dbReference type="AlphaFoldDB" id="A0A7S3CD38"/>
<keyword evidence="2" id="KW-0472">Membrane</keyword>
<accession>A0A7S3CD38</accession>
<evidence type="ECO:0000313" key="3">
    <source>
        <dbReference type="EMBL" id="CAE0192210.1"/>
    </source>
</evidence>
<name>A0A7S3CD38_9CHLO</name>
<sequence length="151" mass="16343">MQSSLNFSTTTHSKASQSVGSRRALPPRVAGRPTVASRASKGEASPVATIQKYLLVPSVVAIADPAFAEEAQLAQDVTDAAKEVVEAAPAEEASKVPQYLLLFLPLILYSLFTAYRSFDREAKIEDFVFYTVGAVVVGNLVSIIFFKTRLF</sequence>
<feature type="region of interest" description="Disordered" evidence="1">
    <location>
        <begin position="1"/>
        <end position="45"/>
    </location>
</feature>
<organism evidence="4">
    <name type="scientific">Chloropicon roscoffensis</name>
    <dbReference type="NCBI Taxonomy" id="1461544"/>
    <lineage>
        <taxon>Eukaryota</taxon>
        <taxon>Viridiplantae</taxon>
        <taxon>Chlorophyta</taxon>
        <taxon>Chloropicophyceae</taxon>
        <taxon>Chloropicales</taxon>
        <taxon>Chloropicaceae</taxon>
        <taxon>Chloropicon</taxon>
    </lineage>
</organism>
<feature type="transmembrane region" description="Helical" evidence="2">
    <location>
        <begin position="96"/>
        <end position="115"/>
    </location>
</feature>
<dbReference type="EMBL" id="HBHZ01006869">
    <property type="protein sequence ID" value="CAE0192211.1"/>
    <property type="molecule type" value="Transcribed_RNA"/>
</dbReference>
<keyword evidence="2" id="KW-0812">Transmembrane</keyword>
<proteinExistence type="predicted"/>
<protein>
    <submittedName>
        <fullName evidence="4">Uncharacterized protein</fullName>
    </submittedName>
</protein>
<gene>
    <name evidence="3" type="ORF">CROS1456_LOCUS5300</name>
    <name evidence="4" type="ORF">CROS1456_LOCUS5301</name>
</gene>
<reference evidence="4" key="1">
    <citation type="submission" date="2021-01" db="EMBL/GenBank/DDBJ databases">
        <authorList>
            <person name="Corre E."/>
            <person name="Pelletier E."/>
            <person name="Niang G."/>
            <person name="Scheremetjew M."/>
            <person name="Finn R."/>
            <person name="Kale V."/>
            <person name="Holt S."/>
            <person name="Cochrane G."/>
            <person name="Meng A."/>
            <person name="Brown T."/>
            <person name="Cohen L."/>
        </authorList>
    </citation>
    <scope>NUCLEOTIDE SEQUENCE</scope>
    <source>
        <strain evidence="4">RCC1871</strain>
    </source>
</reference>
<evidence type="ECO:0000256" key="1">
    <source>
        <dbReference type="SAM" id="MobiDB-lite"/>
    </source>
</evidence>
<feature type="transmembrane region" description="Helical" evidence="2">
    <location>
        <begin position="127"/>
        <end position="146"/>
    </location>
</feature>
<evidence type="ECO:0000313" key="4">
    <source>
        <dbReference type="EMBL" id="CAE0192211.1"/>
    </source>
</evidence>
<feature type="compositionally biased region" description="Polar residues" evidence="1">
    <location>
        <begin position="1"/>
        <end position="20"/>
    </location>
</feature>
<keyword evidence="2" id="KW-1133">Transmembrane helix</keyword>
<evidence type="ECO:0000256" key="2">
    <source>
        <dbReference type="SAM" id="Phobius"/>
    </source>
</evidence>
<dbReference type="EMBL" id="HBHZ01006868">
    <property type="protein sequence ID" value="CAE0192210.1"/>
    <property type="molecule type" value="Transcribed_RNA"/>
</dbReference>